<dbReference type="GO" id="GO:0005179">
    <property type="term" value="F:hormone activity"/>
    <property type="evidence" value="ECO:0007669"/>
    <property type="project" value="InterPro"/>
</dbReference>
<dbReference type="AlphaFoldDB" id="A0A3M6TKZ7"/>
<feature type="domain" description="Insulin-like" evidence="7">
    <location>
        <begin position="40"/>
        <end position="116"/>
    </location>
</feature>
<name>A0A3M6TKZ7_POCDA</name>
<dbReference type="Gene3D" id="1.10.100.10">
    <property type="entry name" value="Insulin-like"/>
    <property type="match status" value="1"/>
</dbReference>
<dbReference type="InterPro" id="IPR036438">
    <property type="entry name" value="Insulin-like_sf"/>
</dbReference>
<dbReference type="InterPro" id="IPR016179">
    <property type="entry name" value="Insulin-like"/>
</dbReference>
<evidence type="ECO:0000313" key="8">
    <source>
        <dbReference type="EMBL" id="RMX41924.1"/>
    </source>
</evidence>
<comment type="caution">
    <text evidence="8">The sequence shown here is derived from an EMBL/GenBank/DDBJ whole genome shotgun (WGS) entry which is preliminary data.</text>
</comment>
<keyword evidence="2" id="KW-0165">Cleavage on pair of basic residues</keyword>
<dbReference type="STRING" id="46731.A0A3M6TKZ7"/>
<keyword evidence="4" id="KW-1015">Disulfide bond</keyword>
<evidence type="ECO:0000256" key="6">
    <source>
        <dbReference type="SAM" id="SignalP"/>
    </source>
</evidence>
<evidence type="ECO:0000256" key="4">
    <source>
        <dbReference type="ARBA" id="ARBA00023157"/>
    </source>
</evidence>
<accession>A0A3M6TKZ7</accession>
<keyword evidence="9" id="KW-1185">Reference proteome</keyword>
<organism evidence="8 9">
    <name type="scientific">Pocillopora damicornis</name>
    <name type="common">Cauliflower coral</name>
    <name type="synonym">Millepora damicornis</name>
    <dbReference type="NCBI Taxonomy" id="46731"/>
    <lineage>
        <taxon>Eukaryota</taxon>
        <taxon>Metazoa</taxon>
        <taxon>Cnidaria</taxon>
        <taxon>Anthozoa</taxon>
        <taxon>Hexacorallia</taxon>
        <taxon>Scleractinia</taxon>
        <taxon>Astrocoeniina</taxon>
        <taxon>Pocilloporidae</taxon>
        <taxon>Pocillopora</taxon>
    </lineage>
</organism>
<comment type="subcellular location">
    <subcellularLocation>
        <location evidence="5">Secreted</location>
    </subcellularLocation>
</comment>
<evidence type="ECO:0000256" key="5">
    <source>
        <dbReference type="RuleBase" id="RU000406"/>
    </source>
</evidence>
<evidence type="ECO:0000256" key="2">
    <source>
        <dbReference type="ARBA" id="ARBA00022685"/>
    </source>
</evidence>
<comment type="similarity">
    <text evidence="1 5">Belongs to the insulin family.</text>
</comment>
<dbReference type="Proteomes" id="UP000275408">
    <property type="component" value="Unassembled WGS sequence"/>
</dbReference>
<feature type="signal peptide" evidence="6">
    <location>
        <begin position="1"/>
        <end position="24"/>
    </location>
</feature>
<sequence length="116" mass="13129">MKESLLWTIVPFLAIVLSLEAVTGSKLVKAYEVGSRRIDAHICGDHIKEVYTKVCIDESVGKRKRRSPLMEEKEALSFIHSESNRSLRKARSVRTVNIVEECCIEGCTIGELKEYC</sequence>
<dbReference type="GO" id="GO:0005576">
    <property type="term" value="C:extracellular region"/>
    <property type="evidence" value="ECO:0007669"/>
    <property type="project" value="UniProtKB-SubCell"/>
</dbReference>
<dbReference type="PRINTS" id="PR00276">
    <property type="entry name" value="INSULINFAMLY"/>
</dbReference>
<dbReference type="PANTHER" id="PTHR13647">
    <property type="entry name" value="INSULIN-LIKE PEPTIDE 2-RELATED"/>
    <property type="match status" value="1"/>
</dbReference>
<dbReference type="Pfam" id="PF00049">
    <property type="entry name" value="Insulin"/>
    <property type="match status" value="1"/>
</dbReference>
<feature type="chain" id="PRO_5018105987" description="Insulin-like domain-containing protein" evidence="6">
    <location>
        <begin position="25"/>
        <end position="116"/>
    </location>
</feature>
<gene>
    <name evidence="8" type="ORF">pdam_00006633</name>
</gene>
<dbReference type="PROSITE" id="PS00262">
    <property type="entry name" value="INSULIN"/>
    <property type="match status" value="1"/>
</dbReference>
<keyword evidence="3 6" id="KW-0732">Signal</keyword>
<reference evidence="8 9" key="1">
    <citation type="journal article" date="2018" name="Sci. Rep.">
        <title>Comparative analysis of the Pocillopora damicornis genome highlights role of immune system in coral evolution.</title>
        <authorList>
            <person name="Cunning R."/>
            <person name="Bay R.A."/>
            <person name="Gillette P."/>
            <person name="Baker A.C."/>
            <person name="Traylor-Knowles N."/>
        </authorList>
    </citation>
    <scope>NUCLEOTIDE SEQUENCE [LARGE SCALE GENOMIC DNA]</scope>
    <source>
        <strain evidence="8">RSMAS</strain>
        <tissue evidence="8">Whole animal</tissue>
    </source>
</reference>
<dbReference type="InterPro" id="IPR022352">
    <property type="entry name" value="Ins/IGF/rlx"/>
</dbReference>
<dbReference type="InterPro" id="IPR022353">
    <property type="entry name" value="Insulin_CS"/>
</dbReference>
<keyword evidence="5" id="KW-0964">Secreted</keyword>
<dbReference type="PANTHER" id="PTHR13647:SF4">
    <property type="entry name" value="INSULIN-LIKE PEPTIDE 1-RELATED"/>
    <property type="match status" value="1"/>
</dbReference>
<evidence type="ECO:0000256" key="3">
    <source>
        <dbReference type="ARBA" id="ARBA00022729"/>
    </source>
</evidence>
<dbReference type="SMART" id="SM00078">
    <property type="entry name" value="IlGF"/>
    <property type="match status" value="1"/>
</dbReference>
<protein>
    <recommendedName>
        <fullName evidence="7">Insulin-like domain-containing protein</fullName>
    </recommendedName>
</protein>
<dbReference type="SUPFAM" id="SSF56994">
    <property type="entry name" value="Insulin-like"/>
    <property type="match status" value="1"/>
</dbReference>
<dbReference type="PIRSF" id="PIRSF018431">
    <property type="entry name" value="Molluscan_insulin_rel_peptide"/>
    <property type="match status" value="1"/>
</dbReference>
<evidence type="ECO:0000256" key="1">
    <source>
        <dbReference type="ARBA" id="ARBA00009034"/>
    </source>
</evidence>
<evidence type="ECO:0000259" key="7">
    <source>
        <dbReference type="SMART" id="SM00078"/>
    </source>
</evidence>
<dbReference type="OMA" id="VEECCHE"/>
<proteinExistence type="inferred from homology"/>
<evidence type="ECO:0000313" key="9">
    <source>
        <dbReference type="Proteomes" id="UP000275408"/>
    </source>
</evidence>
<dbReference type="OrthoDB" id="10019596at2759"/>
<dbReference type="CDD" id="cd04366">
    <property type="entry name" value="IlGF_insulin_bombyxin_like"/>
    <property type="match status" value="1"/>
</dbReference>
<dbReference type="EMBL" id="RCHS01003431">
    <property type="protein sequence ID" value="RMX41924.1"/>
    <property type="molecule type" value="Genomic_DNA"/>
</dbReference>